<dbReference type="InterPro" id="IPR052896">
    <property type="entry name" value="GGT-like_enzyme"/>
</dbReference>
<dbReference type="EMBL" id="JAQZSM010000066">
    <property type="protein sequence ID" value="MDD7973843.1"/>
    <property type="molecule type" value="Genomic_DNA"/>
</dbReference>
<keyword evidence="2" id="KW-1185">Reference proteome</keyword>
<dbReference type="RefSeq" id="WP_274354502.1">
    <property type="nucleotide sequence ID" value="NZ_JAQZSM010000066.1"/>
</dbReference>
<dbReference type="PANTHER" id="PTHR43881:SF1">
    <property type="entry name" value="GAMMA-GLUTAMYLTRANSPEPTIDASE (AFU_ORTHOLOGUE AFUA_4G13580)"/>
    <property type="match status" value="1"/>
</dbReference>
<dbReference type="GO" id="GO:0103068">
    <property type="term" value="F:leukotriene C4 gamma-glutamyl transferase activity"/>
    <property type="evidence" value="ECO:0007669"/>
    <property type="project" value="UniProtKB-EC"/>
</dbReference>
<keyword evidence="1" id="KW-0012">Acyltransferase</keyword>
<keyword evidence="1" id="KW-0808">Transferase</keyword>
<organism evidence="1 2">
    <name type="scientific">Roseinatronobacter alkalisoli</name>
    <dbReference type="NCBI Taxonomy" id="3028235"/>
    <lineage>
        <taxon>Bacteria</taxon>
        <taxon>Pseudomonadati</taxon>
        <taxon>Pseudomonadota</taxon>
        <taxon>Alphaproteobacteria</taxon>
        <taxon>Rhodobacterales</taxon>
        <taxon>Paracoccaceae</taxon>
        <taxon>Roseinatronobacter</taxon>
    </lineage>
</organism>
<dbReference type="Gene3D" id="3.60.20.40">
    <property type="match status" value="1"/>
</dbReference>
<dbReference type="EC" id="2.3.2.2" evidence="1"/>
<gene>
    <name evidence="1" type="ORF">PUT78_22645</name>
</gene>
<accession>A0ABT5TFD0</accession>
<evidence type="ECO:0000313" key="1">
    <source>
        <dbReference type="EMBL" id="MDD7973843.1"/>
    </source>
</evidence>
<protein>
    <submittedName>
        <fullName evidence="1">Gamma-glutamyltransferase</fullName>
        <ecNumber evidence="1">2.3.2.2</ecNumber>
    </submittedName>
</protein>
<comment type="caution">
    <text evidence="1">The sequence shown here is derived from an EMBL/GenBank/DDBJ whole genome shotgun (WGS) entry which is preliminary data.</text>
</comment>
<proteinExistence type="predicted"/>
<dbReference type="Pfam" id="PF01019">
    <property type="entry name" value="G_glu_transpept"/>
    <property type="match status" value="1"/>
</dbReference>
<reference evidence="1" key="1">
    <citation type="submission" date="2023-02" db="EMBL/GenBank/DDBJ databases">
        <title>Description of Roseinatronobacter alkalisoli sp. nov., an alkaliphilic bacerium isolated from soda soil.</title>
        <authorList>
            <person name="Wei W."/>
        </authorList>
    </citation>
    <scope>NUCLEOTIDE SEQUENCE</scope>
    <source>
        <strain evidence="1">HJB301</strain>
    </source>
</reference>
<sequence>GARAVMPFGVMGGDYQPFGHVHVLTNLLDHGMDIQQAIDAPRVFYENGAVVAETGVPAQAVQGLRDKGHKVIAAKAPHGGAQAIWIDWDHGTLTGGSDPRKDGSALGY</sequence>
<name>A0ABT5TFD0_9RHOB</name>
<dbReference type="Proteomes" id="UP001431784">
    <property type="component" value="Unassembled WGS sequence"/>
</dbReference>
<dbReference type="InterPro" id="IPR043137">
    <property type="entry name" value="GGT_ssub_C"/>
</dbReference>
<evidence type="ECO:0000313" key="2">
    <source>
        <dbReference type="Proteomes" id="UP001431784"/>
    </source>
</evidence>
<feature type="non-terminal residue" evidence="1">
    <location>
        <position position="1"/>
    </location>
</feature>
<dbReference type="SUPFAM" id="SSF56235">
    <property type="entry name" value="N-terminal nucleophile aminohydrolases (Ntn hydrolases)"/>
    <property type="match status" value="1"/>
</dbReference>
<dbReference type="PANTHER" id="PTHR43881">
    <property type="entry name" value="GAMMA-GLUTAMYLTRANSPEPTIDASE (AFU_ORTHOLOGUE AFUA_4G13580)"/>
    <property type="match status" value="1"/>
</dbReference>
<dbReference type="InterPro" id="IPR029055">
    <property type="entry name" value="Ntn_hydrolases_N"/>
</dbReference>